<proteinExistence type="predicted"/>
<reference evidence="1 2" key="1">
    <citation type="submission" date="2024-06" db="EMBL/GenBank/DDBJ databases">
        <title>The Natural Products Discovery Center: Release of the First 8490 Sequenced Strains for Exploring Actinobacteria Biosynthetic Diversity.</title>
        <authorList>
            <person name="Kalkreuter E."/>
            <person name="Kautsar S.A."/>
            <person name="Yang D."/>
            <person name="Bader C.D."/>
            <person name="Teijaro C.N."/>
            <person name="Fluegel L."/>
            <person name="Davis C.M."/>
            <person name="Simpson J.R."/>
            <person name="Lauterbach L."/>
            <person name="Steele A.D."/>
            <person name="Gui C."/>
            <person name="Meng S."/>
            <person name="Li G."/>
            <person name="Viehrig K."/>
            <person name="Ye F."/>
            <person name="Su P."/>
            <person name="Kiefer A.F."/>
            <person name="Nichols A."/>
            <person name="Cepeda A.J."/>
            <person name="Yan W."/>
            <person name="Fan B."/>
            <person name="Jiang Y."/>
            <person name="Adhikari A."/>
            <person name="Zheng C.-J."/>
            <person name="Schuster L."/>
            <person name="Cowan T.M."/>
            <person name="Smanski M.J."/>
            <person name="Chevrette M.G."/>
            <person name="De Carvalho L.P.S."/>
            <person name="Shen B."/>
        </authorList>
    </citation>
    <scope>NUCLEOTIDE SEQUENCE [LARGE SCALE GENOMIC DNA]</scope>
    <source>
        <strain evidence="1 2">NPDC050100</strain>
    </source>
</reference>
<sequence>MRANTMHYLAAVLGAPVSRTDDGGTTSVTILARTRPGDAGTSGPKAEVAAR</sequence>
<evidence type="ECO:0000313" key="2">
    <source>
        <dbReference type="Proteomes" id="UP001551675"/>
    </source>
</evidence>
<protein>
    <submittedName>
        <fullName evidence="1">Uncharacterized protein</fullName>
    </submittedName>
</protein>
<comment type="caution">
    <text evidence="1">The sequence shown here is derived from an EMBL/GenBank/DDBJ whole genome shotgun (WGS) entry which is preliminary data.</text>
</comment>
<accession>A0ABV3GCM0</accession>
<organism evidence="1 2">
    <name type="scientific">Microtetraspora glauca</name>
    <dbReference type="NCBI Taxonomy" id="1996"/>
    <lineage>
        <taxon>Bacteria</taxon>
        <taxon>Bacillati</taxon>
        <taxon>Actinomycetota</taxon>
        <taxon>Actinomycetes</taxon>
        <taxon>Streptosporangiales</taxon>
        <taxon>Streptosporangiaceae</taxon>
        <taxon>Microtetraspora</taxon>
    </lineage>
</organism>
<gene>
    <name evidence="1" type="ORF">AB0I59_10590</name>
</gene>
<dbReference type="RefSeq" id="WP_358131929.1">
    <property type="nucleotide sequence ID" value="NZ_JBFALK010000004.1"/>
</dbReference>
<name>A0ABV3GCM0_MICGL</name>
<dbReference type="EMBL" id="JBFALK010000004">
    <property type="protein sequence ID" value="MEV0969072.1"/>
    <property type="molecule type" value="Genomic_DNA"/>
</dbReference>
<dbReference type="Proteomes" id="UP001551675">
    <property type="component" value="Unassembled WGS sequence"/>
</dbReference>
<keyword evidence="2" id="KW-1185">Reference proteome</keyword>
<evidence type="ECO:0000313" key="1">
    <source>
        <dbReference type="EMBL" id="MEV0969072.1"/>
    </source>
</evidence>